<feature type="domain" description="N-acetyltransferase" evidence="2">
    <location>
        <begin position="307"/>
        <end position="457"/>
    </location>
</feature>
<dbReference type="GO" id="GO:0016747">
    <property type="term" value="F:acyltransferase activity, transferring groups other than amino-acyl groups"/>
    <property type="evidence" value="ECO:0007669"/>
    <property type="project" value="InterPro"/>
</dbReference>
<evidence type="ECO:0000313" key="4">
    <source>
        <dbReference type="Proteomes" id="UP001408789"/>
    </source>
</evidence>
<evidence type="ECO:0000259" key="2">
    <source>
        <dbReference type="PROSITE" id="PS51186"/>
    </source>
</evidence>
<dbReference type="Pfam" id="PF23209">
    <property type="entry name" value="IDM1_C"/>
    <property type="match status" value="1"/>
</dbReference>
<dbReference type="InterPro" id="IPR056511">
    <property type="entry name" value="IDM1_C"/>
</dbReference>
<dbReference type="PROSITE" id="PS51186">
    <property type="entry name" value="GNAT"/>
    <property type="match status" value="1"/>
</dbReference>
<dbReference type="PANTHER" id="PTHR46508">
    <property type="entry name" value="PHD FINGER FAMILY PROTEIN"/>
    <property type="match status" value="1"/>
</dbReference>
<dbReference type="InterPro" id="IPR000182">
    <property type="entry name" value="GNAT_dom"/>
</dbReference>
<proteinExistence type="predicted"/>
<name>A0AAP0C9P8_9ASTR</name>
<feature type="compositionally biased region" description="Basic residues" evidence="1">
    <location>
        <begin position="217"/>
        <end position="230"/>
    </location>
</feature>
<sequence length="524" mass="59008">MHKMKGECDKSLKRLLSCGIKELHDNGFEGSLDENAIFKDVFFGRENGRSSKRCLVTGAINFENDIFSPKDAPYLSNSEHSVMTIEEHPEEFMEMKRRKLSDIEHSSDKSCLCQAGSVVTCRLVESFARGVKSSCYLLKGHIQDRAANKCRLCHSNTNYPNVIKANVSPASQESQATVPCSKNLRKNSSFMELNEDDISESITQLTPNIAIDDHGSCKKKSKSKFRKPVKHERDRTRNGSATKLRGRKGNSRLRGSVIHLGLETRVGLMNSISDGFSWTLLKCTHADQNLDKHFVALKVESNLKLAVALTIMEECFLPMVDPRTGINMIPHVLYNMGSEFARLNYEGFYTVVLEKDDMLLSVASIRVHGMEVAEMPLIATSNKYQRQGMCRRLMNAIEELLKSLKIEKLVLSAVPSLVETWTNSFGFTHLEPEDKKNLTKTNLMVFPETVWLKKPMHQGSIQSIPKSEAIASHLNFDLEEDRVVCKGLLQKDGNQDDDDLKLLNEEKVSRFEGTSCEMVCGVKC</sequence>
<dbReference type="Gene3D" id="3.40.630.30">
    <property type="match status" value="1"/>
</dbReference>
<evidence type="ECO:0000313" key="3">
    <source>
        <dbReference type="EMBL" id="KAK9049925.1"/>
    </source>
</evidence>
<dbReference type="CDD" id="cd04301">
    <property type="entry name" value="NAT_SF"/>
    <property type="match status" value="1"/>
</dbReference>
<gene>
    <name evidence="3" type="ORF">SSX86_031106</name>
</gene>
<dbReference type="SUPFAM" id="SSF55729">
    <property type="entry name" value="Acyl-CoA N-acyltransferases (Nat)"/>
    <property type="match status" value="1"/>
</dbReference>
<dbReference type="InterPro" id="IPR016181">
    <property type="entry name" value="Acyl_CoA_acyltransferase"/>
</dbReference>
<comment type="caution">
    <text evidence="3">The sequence shown here is derived from an EMBL/GenBank/DDBJ whole genome shotgun (WGS) entry which is preliminary data.</text>
</comment>
<organism evidence="3 4">
    <name type="scientific">Deinandra increscens subsp. villosa</name>
    <dbReference type="NCBI Taxonomy" id="3103831"/>
    <lineage>
        <taxon>Eukaryota</taxon>
        <taxon>Viridiplantae</taxon>
        <taxon>Streptophyta</taxon>
        <taxon>Embryophyta</taxon>
        <taxon>Tracheophyta</taxon>
        <taxon>Spermatophyta</taxon>
        <taxon>Magnoliopsida</taxon>
        <taxon>eudicotyledons</taxon>
        <taxon>Gunneridae</taxon>
        <taxon>Pentapetalae</taxon>
        <taxon>asterids</taxon>
        <taxon>campanulids</taxon>
        <taxon>Asterales</taxon>
        <taxon>Asteraceae</taxon>
        <taxon>Asteroideae</taxon>
        <taxon>Heliantheae alliance</taxon>
        <taxon>Madieae</taxon>
        <taxon>Madiinae</taxon>
        <taxon>Deinandra</taxon>
    </lineage>
</organism>
<feature type="region of interest" description="Disordered" evidence="1">
    <location>
        <begin position="213"/>
        <end position="247"/>
    </location>
</feature>
<dbReference type="Proteomes" id="UP001408789">
    <property type="component" value="Unassembled WGS sequence"/>
</dbReference>
<reference evidence="3 4" key="1">
    <citation type="submission" date="2024-04" db="EMBL/GenBank/DDBJ databases">
        <title>The reference genome of an endangered Asteraceae, Deinandra increscens subsp. villosa, native to the Central Coast of California.</title>
        <authorList>
            <person name="Guilliams M."/>
            <person name="Hasenstab-Lehman K."/>
            <person name="Meyer R."/>
            <person name="Mcevoy S."/>
        </authorList>
    </citation>
    <scope>NUCLEOTIDE SEQUENCE [LARGE SCALE GENOMIC DNA]</scope>
    <source>
        <tissue evidence="3">Leaf</tissue>
    </source>
</reference>
<dbReference type="PANTHER" id="PTHR46508:SF25">
    <property type="entry name" value="ZINC FINGER, RING_FYVE_PHD-TYPE, ACYL-COA N-ACYLTRANSFERASE, JAS TPL-BINDING DOMAIN PROTEIN-RELATED"/>
    <property type="match status" value="1"/>
</dbReference>
<evidence type="ECO:0000256" key="1">
    <source>
        <dbReference type="SAM" id="MobiDB-lite"/>
    </source>
</evidence>
<keyword evidence="4" id="KW-1185">Reference proteome</keyword>
<dbReference type="AlphaFoldDB" id="A0AAP0C9P8"/>
<dbReference type="EMBL" id="JBCNJP010004168">
    <property type="protein sequence ID" value="KAK9049925.1"/>
    <property type="molecule type" value="Genomic_DNA"/>
</dbReference>
<accession>A0AAP0C9P8</accession>
<protein>
    <recommendedName>
        <fullName evidence="2">N-acetyltransferase domain-containing protein</fullName>
    </recommendedName>
</protein>